<evidence type="ECO:0000313" key="2">
    <source>
        <dbReference type="Proteomes" id="UP000663942"/>
    </source>
</evidence>
<proteinExistence type="predicted"/>
<protein>
    <submittedName>
        <fullName evidence="1">Copper-binding protein</fullName>
    </submittedName>
</protein>
<dbReference type="Gene3D" id="2.40.50.320">
    <property type="entry name" value="Copper binding periplasmic protein CusF"/>
    <property type="match status" value="1"/>
</dbReference>
<keyword evidence="2" id="KW-1185">Reference proteome</keyword>
<dbReference type="PROSITE" id="PS51257">
    <property type="entry name" value="PROKAR_LIPOPROTEIN"/>
    <property type="match status" value="1"/>
</dbReference>
<dbReference type="InterPro" id="IPR021647">
    <property type="entry name" value="CusF_Ec"/>
</dbReference>
<organism evidence="1 2">
    <name type="scientific">Brevundimonas pondensis</name>
    <dbReference type="NCBI Taxonomy" id="2774189"/>
    <lineage>
        <taxon>Bacteria</taxon>
        <taxon>Pseudomonadati</taxon>
        <taxon>Pseudomonadota</taxon>
        <taxon>Alphaproteobacteria</taxon>
        <taxon>Caulobacterales</taxon>
        <taxon>Caulobacteraceae</taxon>
        <taxon>Brevundimonas</taxon>
    </lineage>
</organism>
<gene>
    <name evidence="1" type="ORF">IFE19_05235</name>
</gene>
<dbReference type="InterPro" id="IPR042230">
    <property type="entry name" value="CusF_sf"/>
</dbReference>
<reference evidence="1 2" key="1">
    <citation type="submission" date="2020-09" db="EMBL/GenBank/DDBJ databases">
        <title>Brevundimonas sp. LVF1 isolated from an oligotrophic pond in Goettingen, Germany.</title>
        <authorList>
            <person name="Friedrich I."/>
            <person name="Klassen A."/>
            <person name="Neubauer H."/>
            <person name="Schneider D."/>
            <person name="Hertel R."/>
            <person name="Daniel R."/>
        </authorList>
    </citation>
    <scope>NUCLEOTIDE SEQUENCE [LARGE SCALE GENOMIC DNA]</scope>
    <source>
        <strain evidence="1 2">LVF1</strain>
    </source>
</reference>
<dbReference type="RefSeq" id="WP_207826221.1">
    <property type="nucleotide sequence ID" value="NZ_CP062006.1"/>
</dbReference>
<name>A0ABX7SM50_9CAUL</name>
<evidence type="ECO:0000313" key="1">
    <source>
        <dbReference type="EMBL" id="QTC88759.1"/>
    </source>
</evidence>
<sequence>MKHALILSAGLAVSLAACNQKTEPAPVEVPAAAPATAGDMAATPMAPAETVKSGVGTGVITKVDATTGSVTIDHGPIPGVDWPAMTMSFKAAPAVMEKAKVGERVQFDVTVRGRESEVTAIRPE</sequence>
<dbReference type="Pfam" id="PF11604">
    <property type="entry name" value="CusF_Ec"/>
    <property type="match status" value="1"/>
</dbReference>
<dbReference type="Proteomes" id="UP000663942">
    <property type="component" value="Chromosome"/>
</dbReference>
<dbReference type="EMBL" id="CP062006">
    <property type="protein sequence ID" value="QTC88759.1"/>
    <property type="molecule type" value="Genomic_DNA"/>
</dbReference>
<accession>A0ABX7SM50</accession>